<dbReference type="GeneID" id="136824258"/>
<feature type="domain" description="S-Me-THD N-terminal" evidence="1">
    <location>
        <begin position="35"/>
        <end position="193"/>
    </location>
</feature>
<sequence>MLRSKRPDQRRPKGGLLVGRRHIKPKNLNKSISAEDLYNIAFGFGISASGGGGSFMQGLEIAQRSIADGFESVDIYEPKELTGTGRAFVSGGIGKPESLQDPIAFGEKVLVLLENLDKYLRRSGSSLQGILPVEAGPINGLLPIYNVHAYNKKQTDPERKIWLFDCDGAGRAVPALTTLMYDYFSEGTCPITYNFKNDAGDTRNILLQSAEVLNGSDAEQVFSSVMLYGDGSMNESIPFTCWQFDEEMAKDGIRFPTGTYRFWKNMGALFKQSYKDKDKLIEFLKVLNFENYYSRHLFQDQIYTSTVDDIVQVPNDRWNVGYIKFDVDADSEKRLYFVNENLTISKLTYKDNKLETLATAPSSITSFFKDPNPDKVPIGTDGTTLEPGFIPYNTGDIDKIAKLKGVEIIIAVTDPTIPSKMNFLYEDDMRSRFLDVMNGTFEQLNAENDEYIFPDLIEEVIPLPPLKDDV</sequence>
<dbReference type="InterPro" id="IPR010318">
    <property type="entry name" value="S-Me-THD_N"/>
</dbReference>
<accession>A0A7M5X3N7</accession>
<protein>
    <recommendedName>
        <fullName evidence="1">S-Me-THD N-terminal domain-containing protein</fullName>
    </recommendedName>
</protein>
<dbReference type="InterPro" id="IPR027479">
    <property type="entry name" value="S-Me-THD_N_sf"/>
</dbReference>
<organism evidence="2 3">
    <name type="scientific">Clytia hemisphaerica</name>
    <dbReference type="NCBI Taxonomy" id="252671"/>
    <lineage>
        <taxon>Eukaryota</taxon>
        <taxon>Metazoa</taxon>
        <taxon>Cnidaria</taxon>
        <taxon>Hydrozoa</taxon>
        <taxon>Hydroidolina</taxon>
        <taxon>Leptothecata</taxon>
        <taxon>Obeliida</taxon>
        <taxon>Clytiidae</taxon>
        <taxon>Clytia</taxon>
    </lineage>
</organism>
<evidence type="ECO:0000313" key="2">
    <source>
        <dbReference type="EnsemblMetazoa" id="CLYHEMP016938.1"/>
    </source>
</evidence>
<dbReference type="SUPFAM" id="SSF160991">
    <property type="entry name" value="CV3147-like"/>
    <property type="match status" value="1"/>
</dbReference>
<name>A0A7M5X3N7_9CNID</name>
<dbReference type="Pfam" id="PF06032">
    <property type="entry name" value="S-Me-THD_N"/>
    <property type="match status" value="1"/>
</dbReference>
<evidence type="ECO:0000313" key="3">
    <source>
        <dbReference type="Proteomes" id="UP000594262"/>
    </source>
</evidence>
<reference evidence="2" key="1">
    <citation type="submission" date="2021-01" db="UniProtKB">
        <authorList>
            <consortium name="EnsemblMetazoa"/>
        </authorList>
    </citation>
    <scope>IDENTIFICATION</scope>
</reference>
<dbReference type="EnsemblMetazoa" id="CLYHEMT016938.1">
    <property type="protein sequence ID" value="CLYHEMP016938.1"/>
    <property type="gene ID" value="CLYHEMG016938"/>
</dbReference>
<dbReference type="AlphaFoldDB" id="A0A7M5X3N7"/>
<evidence type="ECO:0000259" key="1">
    <source>
        <dbReference type="Pfam" id="PF06032"/>
    </source>
</evidence>
<dbReference type="Gene3D" id="3.40.1610.10">
    <property type="entry name" value="CV3147-like domain"/>
    <property type="match status" value="1"/>
</dbReference>
<keyword evidence="3" id="KW-1185">Reference proteome</keyword>
<proteinExistence type="predicted"/>
<dbReference type="RefSeq" id="XP_066936528.1">
    <property type="nucleotide sequence ID" value="XM_067080427.1"/>
</dbReference>
<dbReference type="Proteomes" id="UP000594262">
    <property type="component" value="Unplaced"/>
</dbReference>